<organism evidence="1 2">
    <name type="scientific">Hibiscus sabdariffa</name>
    <name type="common">roselle</name>
    <dbReference type="NCBI Taxonomy" id="183260"/>
    <lineage>
        <taxon>Eukaryota</taxon>
        <taxon>Viridiplantae</taxon>
        <taxon>Streptophyta</taxon>
        <taxon>Embryophyta</taxon>
        <taxon>Tracheophyta</taxon>
        <taxon>Spermatophyta</taxon>
        <taxon>Magnoliopsida</taxon>
        <taxon>eudicotyledons</taxon>
        <taxon>Gunneridae</taxon>
        <taxon>Pentapetalae</taxon>
        <taxon>rosids</taxon>
        <taxon>malvids</taxon>
        <taxon>Malvales</taxon>
        <taxon>Malvaceae</taxon>
        <taxon>Malvoideae</taxon>
        <taxon>Hibiscus</taxon>
    </lineage>
</organism>
<accession>A0ABR2PZD1</accession>
<sequence length="117" mass="13288">MLKRLPIDSTSSFFHGVVHEIIRRGVRIGKQASNIGRQVLPFRANIIEKATRHGIKEALDESELLGNNSMVKKMLKRVRVEDNDQSGSTKRMRVNGEDLSYVSRKSRLVQSLLTCHC</sequence>
<evidence type="ECO:0000313" key="2">
    <source>
        <dbReference type="Proteomes" id="UP001396334"/>
    </source>
</evidence>
<reference evidence="1 2" key="1">
    <citation type="journal article" date="2024" name="G3 (Bethesda)">
        <title>Genome assembly of Hibiscus sabdariffa L. provides insights into metabolisms of medicinal natural products.</title>
        <authorList>
            <person name="Kim T."/>
        </authorList>
    </citation>
    <scope>NUCLEOTIDE SEQUENCE [LARGE SCALE GENOMIC DNA]</scope>
    <source>
        <strain evidence="1">TK-2024</strain>
        <tissue evidence="1">Old leaves</tissue>
    </source>
</reference>
<proteinExistence type="predicted"/>
<evidence type="ECO:0000313" key="1">
    <source>
        <dbReference type="EMBL" id="KAK8993794.1"/>
    </source>
</evidence>
<protein>
    <submittedName>
        <fullName evidence="1">Uncharacterized protein</fullName>
    </submittedName>
</protein>
<dbReference type="EMBL" id="JBBPBN010000048">
    <property type="protein sequence ID" value="KAK8993794.1"/>
    <property type="molecule type" value="Genomic_DNA"/>
</dbReference>
<dbReference type="Proteomes" id="UP001396334">
    <property type="component" value="Unassembled WGS sequence"/>
</dbReference>
<keyword evidence="2" id="KW-1185">Reference proteome</keyword>
<gene>
    <name evidence="1" type="ORF">V6N11_008012</name>
</gene>
<comment type="caution">
    <text evidence="1">The sequence shown here is derived from an EMBL/GenBank/DDBJ whole genome shotgun (WGS) entry which is preliminary data.</text>
</comment>
<name>A0ABR2PZD1_9ROSI</name>